<keyword evidence="1" id="KW-1133">Transmembrane helix</keyword>
<feature type="transmembrane region" description="Helical" evidence="1">
    <location>
        <begin position="7"/>
        <end position="25"/>
    </location>
</feature>
<feature type="transmembrane region" description="Helical" evidence="1">
    <location>
        <begin position="31"/>
        <end position="50"/>
    </location>
</feature>
<reference evidence="3" key="1">
    <citation type="submission" date="2017-11" db="EMBL/GenBank/DDBJ databases">
        <authorList>
            <person name="Zhu W."/>
        </authorList>
    </citation>
    <scope>NUCLEOTIDE SEQUENCE [LARGE SCALE GENOMIC DNA]</scope>
    <source>
        <strain evidence="3">CAU 1051</strain>
    </source>
</reference>
<name>A0A3D8PFU4_9BACI</name>
<evidence type="ECO:0000256" key="1">
    <source>
        <dbReference type="SAM" id="Phobius"/>
    </source>
</evidence>
<organism evidence="2 3">
    <name type="scientific">Oceanobacillus chungangensis</name>
    <dbReference type="NCBI Taxonomy" id="1229152"/>
    <lineage>
        <taxon>Bacteria</taxon>
        <taxon>Bacillati</taxon>
        <taxon>Bacillota</taxon>
        <taxon>Bacilli</taxon>
        <taxon>Bacillales</taxon>
        <taxon>Bacillaceae</taxon>
        <taxon>Oceanobacillus</taxon>
    </lineage>
</organism>
<keyword evidence="1" id="KW-0812">Transmembrane</keyword>
<dbReference type="AlphaFoldDB" id="A0A3D8PFU4"/>
<keyword evidence="1" id="KW-0472">Membrane</keyword>
<dbReference type="Proteomes" id="UP000256520">
    <property type="component" value="Unassembled WGS sequence"/>
</dbReference>
<comment type="caution">
    <text evidence="2">The sequence shown here is derived from an EMBL/GenBank/DDBJ whole genome shotgun (WGS) entry which is preliminary data.</text>
</comment>
<evidence type="ECO:0000313" key="3">
    <source>
        <dbReference type="Proteomes" id="UP000256520"/>
    </source>
</evidence>
<evidence type="ECO:0000313" key="2">
    <source>
        <dbReference type="EMBL" id="RDW14956.1"/>
    </source>
</evidence>
<keyword evidence="3" id="KW-1185">Reference proteome</keyword>
<proteinExistence type="predicted"/>
<dbReference type="EMBL" id="PIOD01000031">
    <property type="protein sequence ID" value="RDW14956.1"/>
    <property type="molecule type" value="Genomic_DNA"/>
</dbReference>
<accession>A0A3D8PFU4</accession>
<sequence length="60" mass="6863">MNIFLNIIISVISSIVLFFVMIAVLNEDLTPYFIIVILCGVIIGLLITIYRKLIEIHKNK</sequence>
<gene>
    <name evidence="2" type="ORF">CWR45_19480</name>
</gene>
<protein>
    <submittedName>
        <fullName evidence="2">Uncharacterized protein</fullName>
    </submittedName>
</protein>